<proteinExistence type="predicted"/>
<comment type="caution">
    <text evidence="1">The sequence shown here is derived from an EMBL/GenBank/DDBJ whole genome shotgun (WGS) entry which is preliminary data.</text>
</comment>
<dbReference type="EMBL" id="JAODUP010000266">
    <property type="protein sequence ID" value="KAK2154531.1"/>
    <property type="molecule type" value="Genomic_DNA"/>
</dbReference>
<keyword evidence="2" id="KW-1185">Reference proteome</keyword>
<sequence length="88" mass="10124">MYSRTVYALTESAVTSSICSSVKRSAHNHQPYGYRRCRDEEDNNGIPYVCGGPDVQHNRLFHRHRTRGRLPARPVSIWSTDYQGPTRC</sequence>
<dbReference type="AlphaFoldDB" id="A0AAD9JK27"/>
<dbReference type="Proteomes" id="UP001208570">
    <property type="component" value="Unassembled WGS sequence"/>
</dbReference>
<accession>A0AAD9JK27</accession>
<reference evidence="1" key="1">
    <citation type="journal article" date="2023" name="Mol. Biol. Evol.">
        <title>Third-Generation Sequencing Reveals the Adaptive Role of the Epigenome in Three Deep-Sea Polychaetes.</title>
        <authorList>
            <person name="Perez M."/>
            <person name="Aroh O."/>
            <person name="Sun Y."/>
            <person name="Lan Y."/>
            <person name="Juniper S.K."/>
            <person name="Young C.R."/>
            <person name="Angers B."/>
            <person name="Qian P.Y."/>
        </authorList>
    </citation>
    <scope>NUCLEOTIDE SEQUENCE</scope>
    <source>
        <strain evidence="1">P08H-3</strain>
    </source>
</reference>
<evidence type="ECO:0000313" key="1">
    <source>
        <dbReference type="EMBL" id="KAK2154531.1"/>
    </source>
</evidence>
<gene>
    <name evidence="1" type="ORF">LSH36_266g02057</name>
</gene>
<name>A0AAD9JK27_9ANNE</name>
<protein>
    <submittedName>
        <fullName evidence="1">Uncharacterized protein</fullName>
    </submittedName>
</protein>
<evidence type="ECO:0000313" key="2">
    <source>
        <dbReference type="Proteomes" id="UP001208570"/>
    </source>
</evidence>
<organism evidence="1 2">
    <name type="scientific">Paralvinella palmiformis</name>
    <dbReference type="NCBI Taxonomy" id="53620"/>
    <lineage>
        <taxon>Eukaryota</taxon>
        <taxon>Metazoa</taxon>
        <taxon>Spiralia</taxon>
        <taxon>Lophotrochozoa</taxon>
        <taxon>Annelida</taxon>
        <taxon>Polychaeta</taxon>
        <taxon>Sedentaria</taxon>
        <taxon>Canalipalpata</taxon>
        <taxon>Terebellida</taxon>
        <taxon>Terebelliformia</taxon>
        <taxon>Alvinellidae</taxon>
        <taxon>Paralvinella</taxon>
    </lineage>
</organism>